<evidence type="ECO:0000256" key="1">
    <source>
        <dbReference type="SAM" id="MobiDB-lite"/>
    </source>
</evidence>
<gene>
    <name evidence="3" type="primary">TMEM31</name>
</gene>
<dbReference type="AlphaFoldDB" id="A0A2K6GRS6"/>
<keyword evidence="2" id="KW-1133">Transmembrane helix</keyword>
<dbReference type="Proteomes" id="UP000233160">
    <property type="component" value="Unassembled WGS sequence"/>
</dbReference>
<dbReference type="Ensembl" id="ENSPCOT00000039870.1">
    <property type="protein sequence ID" value="ENSPCOP00000028935.1"/>
    <property type="gene ID" value="ENSPCOG00000027145.1"/>
</dbReference>
<evidence type="ECO:0000313" key="3">
    <source>
        <dbReference type="Ensembl" id="ENSPCOP00000028935.1"/>
    </source>
</evidence>
<proteinExistence type="predicted"/>
<reference evidence="3" key="1">
    <citation type="submission" date="2025-08" db="UniProtKB">
        <authorList>
            <consortium name="Ensembl"/>
        </authorList>
    </citation>
    <scope>IDENTIFICATION</scope>
</reference>
<name>A0A2K6GRS6_PROCO</name>
<dbReference type="GeneTree" id="ENSGT00390000001638"/>
<keyword evidence="2" id="KW-0812">Transmembrane</keyword>
<feature type="region of interest" description="Disordered" evidence="1">
    <location>
        <begin position="1"/>
        <end position="64"/>
    </location>
</feature>
<keyword evidence="4" id="KW-1185">Reference proteome</keyword>
<accession>A0A2K6GRS6</accession>
<feature type="compositionally biased region" description="Basic and acidic residues" evidence="1">
    <location>
        <begin position="23"/>
        <end position="36"/>
    </location>
</feature>
<sequence>MGLTDKSVGEQQLKPNNSDAPNEDQREEVQQQEERTPVGQRTQRAGTQPSRCQLPSRTTPRTSINRRVNFPGILPWPMQWVSSPYQLPDVLQFYPELLLVFKEAFHDMAHCLKAHIEEIGLPILLQLSALSNFYFYLPVLPILLFLYFFTLFVLLLLLLIILFILIFS</sequence>
<evidence type="ECO:0000256" key="2">
    <source>
        <dbReference type="SAM" id="Phobius"/>
    </source>
</evidence>
<protein>
    <submittedName>
        <fullName evidence="3">Transmembrane protein 31</fullName>
    </submittedName>
</protein>
<feature type="compositionally biased region" description="Polar residues" evidence="1">
    <location>
        <begin position="9"/>
        <end position="20"/>
    </location>
</feature>
<evidence type="ECO:0000313" key="4">
    <source>
        <dbReference type="Proteomes" id="UP000233160"/>
    </source>
</evidence>
<keyword evidence="2" id="KW-0472">Membrane</keyword>
<dbReference type="OMA" id="QWFASPY"/>
<organism evidence="3 4">
    <name type="scientific">Propithecus coquereli</name>
    <name type="common">Coquerel's sifaka</name>
    <name type="synonym">Propithecus verreauxi coquereli</name>
    <dbReference type="NCBI Taxonomy" id="379532"/>
    <lineage>
        <taxon>Eukaryota</taxon>
        <taxon>Metazoa</taxon>
        <taxon>Chordata</taxon>
        <taxon>Craniata</taxon>
        <taxon>Vertebrata</taxon>
        <taxon>Euteleostomi</taxon>
        <taxon>Mammalia</taxon>
        <taxon>Eutheria</taxon>
        <taxon>Euarchontoglires</taxon>
        <taxon>Primates</taxon>
        <taxon>Strepsirrhini</taxon>
        <taxon>Lemuriformes</taxon>
        <taxon>Indriidae</taxon>
        <taxon>Propithecus</taxon>
    </lineage>
</organism>
<feature type="transmembrane region" description="Helical" evidence="2">
    <location>
        <begin position="143"/>
        <end position="167"/>
    </location>
</feature>
<feature type="compositionally biased region" description="Polar residues" evidence="1">
    <location>
        <begin position="39"/>
        <end position="64"/>
    </location>
</feature>
<reference evidence="3" key="2">
    <citation type="submission" date="2025-09" db="UniProtKB">
        <authorList>
            <consortium name="Ensembl"/>
        </authorList>
    </citation>
    <scope>IDENTIFICATION</scope>
</reference>